<evidence type="ECO:0000256" key="1">
    <source>
        <dbReference type="SAM" id="Coils"/>
    </source>
</evidence>
<dbReference type="AlphaFoldDB" id="A0A9N9MC48"/>
<reference evidence="3" key="1">
    <citation type="submission" date="2022-01" db="EMBL/GenBank/DDBJ databases">
        <authorList>
            <person name="King R."/>
        </authorList>
    </citation>
    <scope>NUCLEOTIDE SEQUENCE</scope>
</reference>
<gene>
    <name evidence="3" type="ORF">CEUTPL_LOCUS794</name>
</gene>
<dbReference type="OrthoDB" id="6781016at2759"/>
<dbReference type="EMBL" id="OU892277">
    <property type="protein sequence ID" value="CAG9760058.1"/>
    <property type="molecule type" value="Genomic_DNA"/>
</dbReference>
<feature type="compositionally biased region" description="Basic residues" evidence="2">
    <location>
        <begin position="249"/>
        <end position="259"/>
    </location>
</feature>
<accession>A0A9N9MC48</accession>
<keyword evidence="4" id="KW-1185">Reference proteome</keyword>
<evidence type="ECO:0000313" key="3">
    <source>
        <dbReference type="EMBL" id="CAG9760058.1"/>
    </source>
</evidence>
<keyword evidence="1" id="KW-0175">Coiled coil</keyword>
<name>A0A9N9MC48_9CUCU</name>
<feature type="region of interest" description="Disordered" evidence="2">
    <location>
        <begin position="195"/>
        <end position="259"/>
    </location>
</feature>
<sequence>MGEPTSFGEMFELLSQQNKKQTASLTDQIKGSEQNLRNQIRKSSQQLANVQERNIILERKIRRNNILLFGLKVENNNSLITDTLTKINELFSLNIQTNDINNIYKVGRRESAPILIEFLSYLKKSELFKNPEKLRNLKDTDYAIANDLCEEDRRDLKILKKHQREAREEGKEARIKGFKLEINNTLYTAKELETLSEIHTDSSGSEDTGEETDQETNRNGAVLSEKLSIDNKKRKKRKENTPSPEGIKTRAHKKKKKHY</sequence>
<evidence type="ECO:0000256" key="2">
    <source>
        <dbReference type="SAM" id="MobiDB-lite"/>
    </source>
</evidence>
<dbReference type="Proteomes" id="UP001152799">
    <property type="component" value="Chromosome 1"/>
</dbReference>
<evidence type="ECO:0000313" key="4">
    <source>
        <dbReference type="Proteomes" id="UP001152799"/>
    </source>
</evidence>
<feature type="coiled-coil region" evidence="1">
    <location>
        <begin position="33"/>
        <end position="60"/>
    </location>
</feature>
<protein>
    <submittedName>
        <fullName evidence="3">Uncharacterized protein</fullName>
    </submittedName>
</protein>
<organism evidence="3 4">
    <name type="scientific">Ceutorhynchus assimilis</name>
    <name type="common">cabbage seed weevil</name>
    <dbReference type="NCBI Taxonomy" id="467358"/>
    <lineage>
        <taxon>Eukaryota</taxon>
        <taxon>Metazoa</taxon>
        <taxon>Ecdysozoa</taxon>
        <taxon>Arthropoda</taxon>
        <taxon>Hexapoda</taxon>
        <taxon>Insecta</taxon>
        <taxon>Pterygota</taxon>
        <taxon>Neoptera</taxon>
        <taxon>Endopterygota</taxon>
        <taxon>Coleoptera</taxon>
        <taxon>Polyphaga</taxon>
        <taxon>Cucujiformia</taxon>
        <taxon>Curculionidae</taxon>
        <taxon>Ceutorhynchinae</taxon>
        <taxon>Ceutorhynchus</taxon>
    </lineage>
</organism>
<proteinExistence type="predicted"/>